<dbReference type="KEGG" id="lyd:D7I47_09805"/>
<dbReference type="AlphaFoldDB" id="A0A387BBQ6"/>
<dbReference type="EMBL" id="CP032630">
    <property type="protein sequence ID" value="AYF98525.1"/>
    <property type="molecule type" value="Genomic_DNA"/>
</dbReference>
<reference evidence="2" key="1">
    <citation type="submission" date="2018-09" db="EMBL/GenBank/DDBJ databases">
        <title>Genome sequencing of strain 2DFWR-13.</title>
        <authorList>
            <person name="Heo J."/>
            <person name="Kim S.-J."/>
            <person name="Kwon S.-W."/>
        </authorList>
    </citation>
    <scope>NUCLEOTIDE SEQUENCE [LARGE SCALE GENOMIC DNA]</scope>
    <source>
        <strain evidence="2">2DFWR-13</strain>
    </source>
</reference>
<name>A0A387BBQ6_9MICO</name>
<proteinExistence type="predicted"/>
<protein>
    <submittedName>
        <fullName evidence="1">Uncharacterized protein</fullName>
    </submittedName>
</protein>
<keyword evidence="2" id="KW-1185">Reference proteome</keyword>
<evidence type="ECO:0000313" key="1">
    <source>
        <dbReference type="EMBL" id="AYF98525.1"/>
    </source>
</evidence>
<accession>A0A387BBQ6</accession>
<dbReference type="Proteomes" id="UP000278886">
    <property type="component" value="Chromosome"/>
</dbReference>
<gene>
    <name evidence="1" type="ORF">D7I47_09805</name>
</gene>
<evidence type="ECO:0000313" key="2">
    <source>
        <dbReference type="Proteomes" id="UP000278886"/>
    </source>
</evidence>
<sequence length="115" mass="12498">MAAAPDAKVRVRAWSTGIPGFGVRVELATTVDDARLAQIIDSVFASVWRACPRTPDAVSVAVARRSELPAIDEVLDYADLHVPAVLLGLAADVRRFGNIRLERAELEARYGERAE</sequence>
<dbReference type="RefSeq" id="WP_120762872.1">
    <property type="nucleotide sequence ID" value="NZ_CP032630.1"/>
</dbReference>
<organism evidence="1 2">
    <name type="scientific">Protaetiibacter intestinalis</name>
    <dbReference type="NCBI Taxonomy" id="2419774"/>
    <lineage>
        <taxon>Bacteria</taxon>
        <taxon>Bacillati</taxon>
        <taxon>Actinomycetota</taxon>
        <taxon>Actinomycetes</taxon>
        <taxon>Micrococcales</taxon>
        <taxon>Microbacteriaceae</taxon>
        <taxon>Protaetiibacter</taxon>
    </lineage>
</organism>